<keyword evidence="3" id="KW-1185">Reference proteome</keyword>
<evidence type="ECO:0000313" key="3">
    <source>
        <dbReference type="Proteomes" id="UP000003155"/>
    </source>
</evidence>
<evidence type="ECO:0000313" key="2">
    <source>
        <dbReference type="EMBL" id="EGC86498.1"/>
    </source>
</evidence>
<name>F0H6H5_9BACT</name>
<accession>F0H6H5</accession>
<comment type="caution">
    <text evidence="2">The sequence shown here is derived from an EMBL/GenBank/DDBJ whole genome shotgun (WGS) entry which is preliminary data.</text>
</comment>
<dbReference type="InterPro" id="IPR025248">
    <property type="entry name" value="DUF4007"/>
</dbReference>
<evidence type="ECO:0000259" key="1">
    <source>
        <dbReference type="Pfam" id="PF13182"/>
    </source>
</evidence>
<proteinExistence type="predicted"/>
<gene>
    <name evidence="2" type="ORF">HMPREF9303_1793</name>
</gene>
<dbReference type="RefSeq" id="WP_004353031.1">
    <property type="nucleotide sequence ID" value="NZ_AEXO01000064.1"/>
</dbReference>
<reference evidence="2 3" key="1">
    <citation type="submission" date="2011-02" db="EMBL/GenBank/DDBJ databases">
        <authorList>
            <person name="Durkin A.S."/>
            <person name="Madupu R."/>
            <person name="Torralba M."/>
            <person name="Gillis M."/>
            <person name="Methe B."/>
            <person name="Sutton G."/>
            <person name="Nelson K.E."/>
        </authorList>
    </citation>
    <scope>NUCLEOTIDE SEQUENCE [LARGE SCALE GENOMIC DNA]</scope>
    <source>
        <strain evidence="2 3">CRIS 18C-A</strain>
    </source>
</reference>
<dbReference type="AlphaFoldDB" id="F0H6H5"/>
<dbReference type="EMBL" id="AEXO01000064">
    <property type="protein sequence ID" value="EGC86498.1"/>
    <property type="molecule type" value="Genomic_DNA"/>
</dbReference>
<feature type="domain" description="DUF4007" evidence="1">
    <location>
        <begin position="7"/>
        <end position="284"/>
    </location>
</feature>
<protein>
    <recommendedName>
        <fullName evidence="1">DUF4007 domain-containing protein</fullName>
    </recommendedName>
</protein>
<sequence>MAITYKFSGHESFPCKTLWLKKGYDFVRNENDFNSPNAVISLGVGKNMVSSIRYWLKAFGITDATENLTEIGNYLFDEENGRDKYLEDLATLWLLHFNIVFLQEVTLYRWFFCGLQRERAQFDKDQIVTFVKLRMIEAGKQNLFNENTVKKDAAVLLQNYTLPRKAQSNEDYSSLLLDLDLIRQKSETKGYYFNVDGKRKVTKEVFMYGLLKLKEKNKDNTIAYETIHDQLGLLFCMNDTETITMLKSLSHIYSKQMTYSDVSGIRQVQFIDELNPTTVLEDYYAHI</sequence>
<dbReference type="Proteomes" id="UP000003155">
    <property type="component" value="Unassembled WGS sequence"/>
</dbReference>
<dbReference type="Pfam" id="PF13182">
    <property type="entry name" value="DUF4007"/>
    <property type="match status" value="1"/>
</dbReference>
<organism evidence="2 3">
    <name type="scientific">Prevotella denticola CRIS 18C-A</name>
    <dbReference type="NCBI Taxonomy" id="944557"/>
    <lineage>
        <taxon>Bacteria</taxon>
        <taxon>Pseudomonadati</taxon>
        <taxon>Bacteroidota</taxon>
        <taxon>Bacteroidia</taxon>
        <taxon>Bacteroidales</taxon>
        <taxon>Prevotellaceae</taxon>
        <taxon>Prevotella</taxon>
    </lineage>
</organism>